<gene>
    <name evidence="4" type="ORF">SAMN05443637_12463</name>
</gene>
<dbReference type="PANTHER" id="PTHR30136">
    <property type="entry name" value="HELIX-TURN-HELIX TRANSCRIPTIONAL REGULATOR, ICLR FAMILY"/>
    <property type="match status" value="1"/>
</dbReference>
<dbReference type="InterPro" id="IPR050707">
    <property type="entry name" value="HTH_MetabolicPath_Reg"/>
</dbReference>
<name>A0A1M6ZMN6_PSETH</name>
<dbReference type="OrthoDB" id="3516895at2"/>
<dbReference type="Gene3D" id="1.10.10.10">
    <property type="entry name" value="Winged helix-like DNA-binding domain superfamily/Winged helix DNA-binding domain"/>
    <property type="match status" value="1"/>
</dbReference>
<dbReference type="STRING" id="1848.SAMN05443637_12463"/>
<dbReference type="InterPro" id="IPR029016">
    <property type="entry name" value="GAF-like_dom_sf"/>
</dbReference>
<evidence type="ECO:0000313" key="4">
    <source>
        <dbReference type="EMBL" id="SHL31707.1"/>
    </source>
</evidence>
<dbReference type="GO" id="GO:0003677">
    <property type="term" value="F:DNA binding"/>
    <property type="evidence" value="ECO:0007669"/>
    <property type="project" value="UniProtKB-KW"/>
</dbReference>
<dbReference type="PANTHER" id="PTHR30136:SF8">
    <property type="entry name" value="TRANSCRIPTIONAL REGULATORY PROTEIN"/>
    <property type="match status" value="1"/>
</dbReference>
<reference evidence="4 5" key="1">
    <citation type="submission" date="2016-11" db="EMBL/GenBank/DDBJ databases">
        <authorList>
            <person name="Jaros S."/>
            <person name="Januszkiewicz K."/>
            <person name="Wedrychowicz H."/>
        </authorList>
    </citation>
    <scope>NUCLEOTIDE SEQUENCE [LARGE SCALE GENOMIC DNA]</scope>
    <source>
        <strain evidence="4 5">DSM 43832</strain>
    </source>
</reference>
<dbReference type="Gene3D" id="3.30.450.40">
    <property type="match status" value="2"/>
</dbReference>
<dbReference type="InterPro" id="IPR036388">
    <property type="entry name" value="WH-like_DNA-bd_sf"/>
</dbReference>
<keyword evidence="1" id="KW-0805">Transcription regulation</keyword>
<evidence type="ECO:0000313" key="5">
    <source>
        <dbReference type="Proteomes" id="UP000184363"/>
    </source>
</evidence>
<organism evidence="4 5">
    <name type="scientific">Pseudonocardia thermophila</name>
    <dbReference type="NCBI Taxonomy" id="1848"/>
    <lineage>
        <taxon>Bacteria</taxon>
        <taxon>Bacillati</taxon>
        <taxon>Actinomycetota</taxon>
        <taxon>Actinomycetes</taxon>
        <taxon>Pseudonocardiales</taxon>
        <taxon>Pseudonocardiaceae</taxon>
        <taxon>Pseudonocardia</taxon>
    </lineage>
</organism>
<keyword evidence="5" id="KW-1185">Reference proteome</keyword>
<dbReference type="RefSeq" id="WP_073459912.1">
    <property type="nucleotide sequence ID" value="NZ_FRAP01000024.1"/>
</dbReference>
<dbReference type="EMBL" id="FRAP01000024">
    <property type="protein sequence ID" value="SHL31707.1"/>
    <property type="molecule type" value="Genomic_DNA"/>
</dbReference>
<dbReference type="AlphaFoldDB" id="A0A1M6ZMN6"/>
<keyword evidence="2" id="KW-0804">Transcription</keyword>
<evidence type="ECO:0000256" key="2">
    <source>
        <dbReference type="ARBA" id="ARBA00023163"/>
    </source>
</evidence>
<protein>
    <submittedName>
        <fullName evidence="4">DNA-binding transcriptional regulator, IclR family</fullName>
    </submittedName>
</protein>
<feature type="domain" description="HTH iclR-type" evidence="3">
    <location>
        <begin position="18"/>
        <end position="79"/>
    </location>
</feature>
<evidence type="ECO:0000259" key="3">
    <source>
        <dbReference type="PROSITE" id="PS51077"/>
    </source>
</evidence>
<dbReference type="PROSITE" id="PS51077">
    <property type="entry name" value="HTH_ICLR"/>
    <property type="match status" value="1"/>
</dbReference>
<accession>A0A1M6ZMN6</accession>
<dbReference type="Proteomes" id="UP000184363">
    <property type="component" value="Unassembled WGS sequence"/>
</dbReference>
<dbReference type="GO" id="GO:0003700">
    <property type="term" value="F:DNA-binding transcription factor activity"/>
    <property type="evidence" value="ECO:0007669"/>
    <property type="project" value="TreeGrafter"/>
</dbReference>
<dbReference type="SUPFAM" id="SSF46785">
    <property type="entry name" value="Winged helix' DNA-binding domain"/>
    <property type="match status" value="1"/>
</dbReference>
<dbReference type="InterPro" id="IPR036390">
    <property type="entry name" value="WH_DNA-bd_sf"/>
</dbReference>
<proteinExistence type="predicted"/>
<dbReference type="SMART" id="SM00346">
    <property type="entry name" value="HTH_ICLR"/>
    <property type="match status" value="1"/>
</dbReference>
<dbReference type="GO" id="GO:0045892">
    <property type="term" value="P:negative regulation of DNA-templated transcription"/>
    <property type="evidence" value="ECO:0007669"/>
    <property type="project" value="TreeGrafter"/>
</dbReference>
<evidence type="ECO:0000256" key="1">
    <source>
        <dbReference type="ARBA" id="ARBA00023015"/>
    </source>
</evidence>
<dbReference type="SUPFAM" id="SSF55781">
    <property type="entry name" value="GAF domain-like"/>
    <property type="match status" value="1"/>
</dbReference>
<dbReference type="InterPro" id="IPR005471">
    <property type="entry name" value="Tscrpt_reg_IclR_N"/>
</dbReference>
<sequence length="244" mass="25723">MGESEPARTEGEGPGGDIQVIARIATLLECLDPGSPSLDTATTAKVLGVGRSTAHRYLASLEKRGLLRRRDVTTYEPGPALCRIGTLALARLGVVEAAGPVMHELVQEVRSTVVLSVWGGQAPVVARVVPDTSRFTTLSVQVGRSLPPEAAQSRLFAAHHARSRRVGGRLRVLDDGLIPIGDLLVARQVYPGGGVKTIAAPVRTADGTIVATLAVIGMTVFMPDDEDDVLVERLTDAVSRIAVN</sequence>
<keyword evidence="4" id="KW-0238">DNA-binding</keyword>
<dbReference type="Pfam" id="PF09339">
    <property type="entry name" value="HTH_IclR"/>
    <property type="match status" value="1"/>
</dbReference>